<name>A0A875S745_EENNA</name>
<dbReference type="GeneID" id="62197527"/>
<gene>
    <name evidence="2" type="ORF">FOA43_004127</name>
</gene>
<dbReference type="EMBL" id="CP064815">
    <property type="protein sequence ID" value="QPG76733.1"/>
    <property type="molecule type" value="Genomic_DNA"/>
</dbReference>
<proteinExistence type="predicted"/>
<sequence>MLFYQLIISALLLRVLAFAYSGTAAKTSNSVCEIKLYAHLFSPEMEDFGIYNLHEGAGINYMFLGSGATTMSYDKMTGVISQPLSEQYDQYLVISEDIVMMAVYEPTVKFEIKDRALMADGSADGFYACKNTSDPYHYSKDRYQLMYSKAGNLSYQSCKSVKISAVL</sequence>
<reference evidence="2" key="1">
    <citation type="submission" date="2020-10" db="EMBL/GenBank/DDBJ databases">
        <authorList>
            <person name="Roach M.J.R."/>
        </authorList>
    </citation>
    <scope>NUCLEOTIDE SEQUENCE</scope>
    <source>
        <strain evidence="2">CBS 1945</strain>
    </source>
</reference>
<keyword evidence="1" id="KW-0732">Signal</keyword>
<evidence type="ECO:0000256" key="1">
    <source>
        <dbReference type="SAM" id="SignalP"/>
    </source>
</evidence>
<dbReference type="OrthoDB" id="4018368at2759"/>
<organism evidence="2 3">
    <name type="scientific">Eeniella nana</name>
    <name type="common">Yeast</name>
    <name type="synonym">Brettanomyces nanus</name>
    <dbReference type="NCBI Taxonomy" id="13502"/>
    <lineage>
        <taxon>Eukaryota</taxon>
        <taxon>Fungi</taxon>
        <taxon>Dikarya</taxon>
        <taxon>Ascomycota</taxon>
        <taxon>Saccharomycotina</taxon>
        <taxon>Pichiomycetes</taxon>
        <taxon>Pichiales</taxon>
        <taxon>Pichiaceae</taxon>
        <taxon>Brettanomyces</taxon>
    </lineage>
</organism>
<protein>
    <submittedName>
        <fullName evidence="2">Uncharacterized protein</fullName>
    </submittedName>
</protein>
<keyword evidence="3" id="KW-1185">Reference proteome</keyword>
<dbReference type="RefSeq" id="XP_038780298.1">
    <property type="nucleotide sequence ID" value="XM_038924370.1"/>
</dbReference>
<evidence type="ECO:0000313" key="3">
    <source>
        <dbReference type="Proteomes" id="UP000662931"/>
    </source>
</evidence>
<feature type="signal peptide" evidence="1">
    <location>
        <begin position="1"/>
        <end position="17"/>
    </location>
</feature>
<feature type="chain" id="PRO_5034175779" evidence="1">
    <location>
        <begin position="18"/>
        <end position="167"/>
    </location>
</feature>
<accession>A0A875S745</accession>
<dbReference type="KEGG" id="bnn:FOA43_004127"/>
<dbReference type="AlphaFoldDB" id="A0A875S745"/>
<dbReference type="Proteomes" id="UP000662931">
    <property type="component" value="Chromosome 4"/>
</dbReference>
<evidence type="ECO:0000313" key="2">
    <source>
        <dbReference type="EMBL" id="QPG76733.1"/>
    </source>
</evidence>